<evidence type="ECO:0000313" key="2">
    <source>
        <dbReference type="EMBL" id="RVT82396.1"/>
    </source>
</evidence>
<reference evidence="2 3" key="1">
    <citation type="submission" date="2019-01" db="EMBL/GenBank/DDBJ databases">
        <authorList>
            <person name="Chen W.-M."/>
        </authorList>
    </citation>
    <scope>NUCLEOTIDE SEQUENCE [LARGE SCALE GENOMIC DNA]</scope>
    <source>
        <strain evidence="2 3">CCP-18</strain>
    </source>
</reference>
<sequence length="237" mass="26275">MSGSKFSSPGDADAHALDLTVHVPPEDEALRALSRSDQTRRGRIMMVVVVLLCALPVLASYFTFYVIKPQGQAYGELIAAQPELPPTLPLRDLDGKAVAPASLHQQWLLVVVDGGSCVGECENHLYMQRQLREMLGRARDRVDKVWLVTDDAPIQPALLKALQATPSTTVLRVPADALRQWLQPATGQALASHLYLVDPMGRWMWRSPAHPDPMKIKKDLDRLLKASVHWDQAGRPQ</sequence>
<keyword evidence="3" id="KW-1185">Reference proteome</keyword>
<keyword evidence="1" id="KW-1133">Transmembrane helix</keyword>
<comment type="caution">
    <text evidence="2">The sequence shown here is derived from an EMBL/GenBank/DDBJ whole genome shotgun (WGS) entry which is preliminary data.</text>
</comment>
<dbReference type="OrthoDB" id="9180342at2"/>
<dbReference type="AlphaFoldDB" id="A0A437LAH5"/>
<feature type="transmembrane region" description="Helical" evidence="1">
    <location>
        <begin position="44"/>
        <end position="67"/>
    </location>
</feature>
<evidence type="ECO:0000256" key="1">
    <source>
        <dbReference type="SAM" id="Phobius"/>
    </source>
</evidence>
<evidence type="ECO:0000313" key="3">
    <source>
        <dbReference type="Proteomes" id="UP000288587"/>
    </source>
</evidence>
<dbReference type="EMBL" id="SACM01000006">
    <property type="protein sequence ID" value="RVT82396.1"/>
    <property type="molecule type" value="Genomic_DNA"/>
</dbReference>
<dbReference type="Proteomes" id="UP000288587">
    <property type="component" value="Unassembled WGS sequence"/>
</dbReference>
<gene>
    <name evidence="2" type="ORF">EOD73_16815</name>
</gene>
<proteinExistence type="predicted"/>
<dbReference type="RefSeq" id="WP_127684204.1">
    <property type="nucleotide sequence ID" value="NZ_SACM01000006.1"/>
</dbReference>
<evidence type="ECO:0008006" key="4">
    <source>
        <dbReference type="Google" id="ProtNLM"/>
    </source>
</evidence>
<name>A0A437LAH5_9BURK</name>
<keyword evidence="1" id="KW-0472">Membrane</keyword>
<organism evidence="2 3">
    <name type="scientific">Inhella crocodyli</name>
    <dbReference type="NCBI Taxonomy" id="2499851"/>
    <lineage>
        <taxon>Bacteria</taxon>
        <taxon>Pseudomonadati</taxon>
        <taxon>Pseudomonadota</taxon>
        <taxon>Betaproteobacteria</taxon>
        <taxon>Burkholderiales</taxon>
        <taxon>Sphaerotilaceae</taxon>
        <taxon>Inhella</taxon>
    </lineage>
</organism>
<dbReference type="SUPFAM" id="SSF52833">
    <property type="entry name" value="Thioredoxin-like"/>
    <property type="match status" value="1"/>
</dbReference>
<keyword evidence="1" id="KW-0812">Transmembrane</keyword>
<accession>A0A437LAH5</accession>
<protein>
    <recommendedName>
        <fullName evidence="4">Cytochrome C oxidase subunit I</fullName>
    </recommendedName>
</protein>
<dbReference type="Gene3D" id="3.40.30.10">
    <property type="entry name" value="Glutaredoxin"/>
    <property type="match status" value="1"/>
</dbReference>
<dbReference type="InterPro" id="IPR036249">
    <property type="entry name" value="Thioredoxin-like_sf"/>
</dbReference>